<keyword evidence="10" id="KW-1185">Reference proteome</keyword>
<organism evidence="9 10">
    <name type="scientific">Geodia barretti</name>
    <name type="common">Barrett's horny sponge</name>
    <dbReference type="NCBI Taxonomy" id="519541"/>
    <lineage>
        <taxon>Eukaryota</taxon>
        <taxon>Metazoa</taxon>
        <taxon>Porifera</taxon>
        <taxon>Demospongiae</taxon>
        <taxon>Heteroscleromorpha</taxon>
        <taxon>Tetractinellida</taxon>
        <taxon>Astrophorina</taxon>
        <taxon>Geodiidae</taxon>
        <taxon>Geodia</taxon>
    </lineage>
</organism>
<keyword evidence="4" id="KW-0227">DNA damage</keyword>
<evidence type="ECO:0000256" key="4">
    <source>
        <dbReference type="ARBA" id="ARBA00022763"/>
    </source>
</evidence>
<dbReference type="AlphaFoldDB" id="A0AA35QUH3"/>
<name>A0AA35QUH3_GEOBA</name>
<proteinExistence type="inferred from homology"/>
<dbReference type="PANTHER" id="PTHR11059:SF0">
    <property type="entry name" value="DNA REPAIR PROTEIN RECN"/>
    <property type="match status" value="1"/>
</dbReference>
<dbReference type="EMBL" id="CASHTH010000128">
    <property type="protein sequence ID" value="CAI7991803.1"/>
    <property type="molecule type" value="Genomic_DNA"/>
</dbReference>
<keyword evidence="5" id="KW-0067">ATP-binding</keyword>
<evidence type="ECO:0000256" key="7">
    <source>
        <dbReference type="ARBA" id="ARBA00033408"/>
    </source>
</evidence>
<dbReference type="GO" id="GO:0005524">
    <property type="term" value="F:ATP binding"/>
    <property type="evidence" value="ECO:0007669"/>
    <property type="project" value="UniProtKB-KW"/>
</dbReference>
<dbReference type="SUPFAM" id="SSF52540">
    <property type="entry name" value="P-loop containing nucleoside triphosphate hydrolases"/>
    <property type="match status" value="1"/>
</dbReference>
<dbReference type="InterPro" id="IPR004604">
    <property type="entry name" value="DNA_recomb/repair_RecN"/>
</dbReference>
<sequence>MDLRRQVGRLAGQLSEARQHAAKRLADAIQEEVAGLALGHAQVLVDIRQSDSEDGVPVGTADPVPYATPSLGGESISTSRSTGQGIDSVEFLISLNPGEPPRPLARIASGGETSRLMLAIKTILSTADQIPILVFDEIDAGIGGRVGSVLGQKLWGLSKSHQVLCVTHLPQIACYADHHAKVTKLASHDRAVTSVEVLDGEARVAELSQMLGSDSGATRTNALEMLQQANSWKESKSVKGVDVHQKGSG</sequence>
<comment type="caution">
    <text evidence="9">The sequence shown here is derived from an EMBL/GenBank/DDBJ whole genome shotgun (WGS) entry which is preliminary data.</text>
</comment>
<dbReference type="PANTHER" id="PTHR11059">
    <property type="entry name" value="DNA REPAIR PROTEIN RECN"/>
    <property type="match status" value="1"/>
</dbReference>
<evidence type="ECO:0000313" key="10">
    <source>
        <dbReference type="Proteomes" id="UP001174909"/>
    </source>
</evidence>
<feature type="region of interest" description="Disordered" evidence="8">
    <location>
        <begin position="52"/>
        <end position="82"/>
    </location>
</feature>
<gene>
    <name evidence="9" type="ORF">GBAR_LOCUS833</name>
</gene>
<protein>
    <recommendedName>
        <fullName evidence="2">DNA repair protein RecN</fullName>
    </recommendedName>
    <alternativeName>
        <fullName evidence="7">Recombination protein N</fullName>
    </alternativeName>
</protein>
<dbReference type="InterPro" id="IPR027417">
    <property type="entry name" value="P-loop_NTPase"/>
</dbReference>
<dbReference type="CDD" id="cd03241">
    <property type="entry name" value="ABC_RecN"/>
    <property type="match status" value="1"/>
</dbReference>
<evidence type="ECO:0000256" key="6">
    <source>
        <dbReference type="ARBA" id="ARBA00023204"/>
    </source>
</evidence>
<keyword evidence="6" id="KW-0234">DNA repair</keyword>
<dbReference type="Gene3D" id="3.40.50.300">
    <property type="entry name" value="P-loop containing nucleotide triphosphate hydrolases"/>
    <property type="match status" value="1"/>
</dbReference>
<dbReference type="Proteomes" id="UP001174909">
    <property type="component" value="Unassembled WGS sequence"/>
</dbReference>
<evidence type="ECO:0000256" key="1">
    <source>
        <dbReference type="ARBA" id="ARBA00009441"/>
    </source>
</evidence>
<keyword evidence="3" id="KW-0547">Nucleotide-binding</keyword>
<dbReference type="GO" id="GO:0006310">
    <property type="term" value="P:DNA recombination"/>
    <property type="evidence" value="ECO:0007669"/>
    <property type="project" value="InterPro"/>
</dbReference>
<evidence type="ECO:0000313" key="9">
    <source>
        <dbReference type="EMBL" id="CAI7991803.1"/>
    </source>
</evidence>
<evidence type="ECO:0000256" key="3">
    <source>
        <dbReference type="ARBA" id="ARBA00022741"/>
    </source>
</evidence>
<evidence type="ECO:0000256" key="2">
    <source>
        <dbReference type="ARBA" id="ARBA00021315"/>
    </source>
</evidence>
<accession>A0AA35QUH3</accession>
<dbReference type="GO" id="GO:0006281">
    <property type="term" value="P:DNA repair"/>
    <property type="evidence" value="ECO:0007669"/>
    <property type="project" value="UniProtKB-KW"/>
</dbReference>
<evidence type="ECO:0000256" key="5">
    <source>
        <dbReference type="ARBA" id="ARBA00022840"/>
    </source>
</evidence>
<evidence type="ECO:0000256" key="8">
    <source>
        <dbReference type="SAM" id="MobiDB-lite"/>
    </source>
</evidence>
<reference evidence="9" key="1">
    <citation type="submission" date="2023-03" db="EMBL/GenBank/DDBJ databases">
        <authorList>
            <person name="Steffen K."/>
            <person name="Cardenas P."/>
        </authorList>
    </citation>
    <scope>NUCLEOTIDE SEQUENCE</scope>
</reference>
<comment type="similarity">
    <text evidence="1">Belongs to the RecN family.</text>
</comment>